<dbReference type="Proteomes" id="UP000664698">
    <property type="component" value="Unassembled WGS sequence"/>
</dbReference>
<dbReference type="RefSeq" id="WP_206569789.1">
    <property type="nucleotide sequence ID" value="NZ_JAFKCW010000003.1"/>
</dbReference>
<reference evidence="1 2" key="1">
    <citation type="submission" date="2021-03" db="EMBL/GenBank/DDBJ databases">
        <title>novel species isolated from a fishpond in China.</title>
        <authorList>
            <person name="Lu H."/>
            <person name="Cai Z."/>
        </authorList>
    </citation>
    <scope>NUCLEOTIDE SEQUENCE [LARGE SCALE GENOMIC DNA]</scope>
    <source>
        <strain evidence="1 2">JCM 31546</strain>
    </source>
</reference>
<sequence>MFTLYKTPPKFPVVKPVNIRLVHNYFVKFEESLKIFEEIQRETAHS</sequence>
<gene>
    <name evidence="1" type="ORF">J0A67_12940</name>
</gene>
<dbReference type="EMBL" id="JAFKCW010000003">
    <property type="protein sequence ID" value="MBN7801773.1"/>
    <property type="molecule type" value="Genomic_DNA"/>
</dbReference>
<name>A0ABS3BRM3_9BACT</name>
<evidence type="ECO:0000313" key="2">
    <source>
        <dbReference type="Proteomes" id="UP000664698"/>
    </source>
</evidence>
<evidence type="ECO:0000313" key="1">
    <source>
        <dbReference type="EMBL" id="MBN7801773.1"/>
    </source>
</evidence>
<protein>
    <submittedName>
        <fullName evidence="1">Uncharacterized protein</fullName>
    </submittedName>
</protein>
<keyword evidence="2" id="KW-1185">Reference proteome</keyword>
<organism evidence="1 2">
    <name type="scientific">Algoriphagus aestuariicola</name>
    <dbReference type="NCBI Taxonomy" id="1852016"/>
    <lineage>
        <taxon>Bacteria</taxon>
        <taxon>Pseudomonadati</taxon>
        <taxon>Bacteroidota</taxon>
        <taxon>Cytophagia</taxon>
        <taxon>Cytophagales</taxon>
        <taxon>Cyclobacteriaceae</taxon>
        <taxon>Algoriphagus</taxon>
    </lineage>
</organism>
<proteinExistence type="predicted"/>
<accession>A0ABS3BRM3</accession>
<comment type="caution">
    <text evidence="1">The sequence shown here is derived from an EMBL/GenBank/DDBJ whole genome shotgun (WGS) entry which is preliminary data.</text>
</comment>